<dbReference type="Gene3D" id="1.10.510.10">
    <property type="entry name" value="Transferase(Phosphotransferase) domain 1"/>
    <property type="match status" value="1"/>
</dbReference>
<evidence type="ECO:0000313" key="3">
    <source>
        <dbReference type="EMBL" id="RSH85051.1"/>
    </source>
</evidence>
<organism evidence="3 4">
    <name type="scientific">Apiotrichum porosum</name>
    <dbReference type="NCBI Taxonomy" id="105984"/>
    <lineage>
        <taxon>Eukaryota</taxon>
        <taxon>Fungi</taxon>
        <taxon>Dikarya</taxon>
        <taxon>Basidiomycota</taxon>
        <taxon>Agaricomycotina</taxon>
        <taxon>Tremellomycetes</taxon>
        <taxon>Trichosporonales</taxon>
        <taxon>Trichosporonaceae</taxon>
        <taxon>Apiotrichum</taxon>
    </lineage>
</organism>
<dbReference type="STRING" id="105984.A0A427Y1U1"/>
<dbReference type="GeneID" id="39591183"/>
<keyword evidence="4" id="KW-1185">Reference proteome</keyword>
<evidence type="ECO:0000313" key="4">
    <source>
        <dbReference type="Proteomes" id="UP000279236"/>
    </source>
</evidence>
<dbReference type="AlphaFoldDB" id="A0A427Y1U1"/>
<feature type="region of interest" description="Disordered" evidence="1">
    <location>
        <begin position="1"/>
        <end position="20"/>
    </location>
</feature>
<dbReference type="PROSITE" id="PS50011">
    <property type="entry name" value="PROTEIN_KINASE_DOM"/>
    <property type="match status" value="1"/>
</dbReference>
<feature type="compositionally biased region" description="Low complexity" evidence="1">
    <location>
        <begin position="508"/>
        <end position="532"/>
    </location>
</feature>
<evidence type="ECO:0000256" key="1">
    <source>
        <dbReference type="SAM" id="MobiDB-lite"/>
    </source>
</evidence>
<name>A0A427Y1U1_9TREE</name>
<feature type="domain" description="Protein kinase" evidence="2">
    <location>
        <begin position="572"/>
        <end position="753"/>
    </location>
</feature>
<proteinExistence type="predicted"/>
<dbReference type="EMBL" id="RSCE01000003">
    <property type="protein sequence ID" value="RSH85051.1"/>
    <property type="molecule type" value="Genomic_DNA"/>
</dbReference>
<evidence type="ECO:0000259" key="2">
    <source>
        <dbReference type="PROSITE" id="PS50011"/>
    </source>
</evidence>
<dbReference type="InterPro" id="IPR011009">
    <property type="entry name" value="Kinase-like_dom_sf"/>
</dbReference>
<dbReference type="RefSeq" id="XP_028478499.1">
    <property type="nucleotide sequence ID" value="XM_028622047.1"/>
</dbReference>
<dbReference type="Proteomes" id="UP000279236">
    <property type="component" value="Unassembled WGS sequence"/>
</dbReference>
<dbReference type="SUPFAM" id="SSF56112">
    <property type="entry name" value="Protein kinase-like (PK-like)"/>
    <property type="match status" value="1"/>
</dbReference>
<reference evidence="3 4" key="1">
    <citation type="submission" date="2018-11" db="EMBL/GenBank/DDBJ databases">
        <title>Genome sequence of Apiotrichum porosum DSM 27194.</title>
        <authorList>
            <person name="Aliyu H."/>
            <person name="Gorte O."/>
            <person name="Ochsenreither K."/>
        </authorList>
    </citation>
    <scope>NUCLEOTIDE SEQUENCE [LARGE SCALE GENOMIC DNA]</scope>
    <source>
        <strain evidence="3 4">DSM 27194</strain>
    </source>
</reference>
<dbReference type="GO" id="GO:0004672">
    <property type="term" value="F:protein kinase activity"/>
    <property type="evidence" value="ECO:0007669"/>
    <property type="project" value="InterPro"/>
</dbReference>
<gene>
    <name evidence="3" type="ORF">EHS24_006640</name>
</gene>
<accession>A0A427Y1U1</accession>
<dbReference type="GO" id="GO:0005524">
    <property type="term" value="F:ATP binding"/>
    <property type="evidence" value="ECO:0007669"/>
    <property type="project" value="InterPro"/>
</dbReference>
<dbReference type="OrthoDB" id="2596802at2759"/>
<protein>
    <recommendedName>
        <fullName evidence="2">Protein kinase domain-containing protein</fullName>
    </recommendedName>
</protein>
<comment type="caution">
    <text evidence="3">The sequence shown here is derived from an EMBL/GenBank/DDBJ whole genome shotgun (WGS) entry which is preliminary data.</text>
</comment>
<sequence length="753" mass="82724">MFHSEFSHLGNPGPTHSRYTLPGELYPSTIHECLSRHIMPPMVIEAQGAGAGRKRKRQDGLAASSSTHSVTDFGHKFFELIHRFKISLDRDQLADVITTHLLPHLGSDGHDAAFVTSWTEEILVQDHVHWSVRPDASVPSDGHTPYHYRLDREEPRQLAKDHGSHTCISTRVGGGALGNTGVVRLQAAHLANMFVSSKHVRSVTSGHRVWDYAEDVGSGTSGLASCPVRPPSTEERPVVCLYENKTALLDADFFRLVTALKQQIDGDPPLEFTYNGRGKFSVRRGATVTTLGPAMVLVLSQVFEQLHVNKGVYCLLTNYNVYILVKLTGKNDLCVSDLFFRDPRAMALSRTRHDLSTLPGSLLDDLHLSLNPASVKCVGHTSIDARHATPTQPMSYVLPVLVALLLLDERVGDIWHADAVTHAMNLKYKDIAAKRVKLPQAESNRDAAQDNPTHMSSSGLGGSVMQRMSHSDVPESHDTSSLRSRLTPPTMPKDRPLGSQVPTATLITPPSSSHTMPTESTSSSSNSSDSSTVRFLPAEGRDEDDLERQWFDTLAVTTQVAASAPLTSNPAVTVGGLIGQGWLWDVYEGSISTQNGTRHVVVKICDSSSILHDDERLEQQLDYVYNEARILKQHLGDLQGTSVPVFFGLYRTNSVDSRGLSLCHIAVLEHCGVPAAGSSRGISALNRDDKRSLCTLFDAIHARRVCHHDIRPRHILRRPDGSLVLIDFDHAQADATDRMIAMEDDELHALLEV</sequence>
<feature type="region of interest" description="Disordered" evidence="1">
    <location>
        <begin position="440"/>
        <end position="543"/>
    </location>
</feature>
<feature type="region of interest" description="Disordered" evidence="1">
    <location>
        <begin position="48"/>
        <end position="67"/>
    </location>
</feature>
<dbReference type="InterPro" id="IPR000719">
    <property type="entry name" value="Prot_kinase_dom"/>
</dbReference>
<feature type="compositionally biased region" description="Basic and acidic residues" evidence="1">
    <location>
        <begin position="469"/>
        <end position="480"/>
    </location>
</feature>